<dbReference type="PANTHER" id="PTHR11533:SF174">
    <property type="entry name" value="PUROMYCIN-SENSITIVE AMINOPEPTIDASE-RELATED"/>
    <property type="match status" value="1"/>
</dbReference>
<evidence type="ECO:0000256" key="2">
    <source>
        <dbReference type="ARBA" id="ARBA00022438"/>
    </source>
</evidence>
<dbReference type="AlphaFoldDB" id="A0A0C3QTL9"/>
<feature type="binding site" evidence="9">
    <location>
        <position position="358"/>
    </location>
    <ligand>
        <name>Zn(2+)</name>
        <dbReference type="ChEBI" id="CHEBI:29105"/>
        <note>catalytic</note>
    </ligand>
</feature>
<keyword evidence="2 11" id="KW-0031">Aminopeptidase</keyword>
<evidence type="ECO:0000259" key="12">
    <source>
        <dbReference type="Pfam" id="PF01433"/>
    </source>
</evidence>
<dbReference type="EC" id="3.4.11.-" evidence="11"/>
<dbReference type="OrthoDB" id="10031169at2759"/>
<evidence type="ECO:0000256" key="5">
    <source>
        <dbReference type="ARBA" id="ARBA00022801"/>
    </source>
</evidence>
<evidence type="ECO:0000256" key="6">
    <source>
        <dbReference type="ARBA" id="ARBA00022833"/>
    </source>
</evidence>
<organism evidence="15 16">
    <name type="scientific">Tulasnella calospora MUT 4182</name>
    <dbReference type="NCBI Taxonomy" id="1051891"/>
    <lineage>
        <taxon>Eukaryota</taxon>
        <taxon>Fungi</taxon>
        <taxon>Dikarya</taxon>
        <taxon>Basidiomycota</taxon>
        <taxon>Agaricomycotina</taxon>
        <taxon>Agaricomycetes</taxon>
        <taxon>Cantharellales</taxon>
        <taxon>Tulasnellaceae</taxon>
        <taxon>Tulasnella</taxon>
    </lineage>
</organism>
<evidence type="ECO:0000256" key="11">
    <source>
        <dbReference type="RuleBase" id="RU364040"/>
    </source>
</evidence>
<feature type="domain" description="Aminopeptidase N-like N-terminal" evidence="14">
    <location>
        <begin position="23"/>
        <end position="189"/>
    </location>
</feature>
<dbReference type="FunFam" id="1.10.390.10:FF:000006">
    <property type="entry name" value="Puromycin-sensitive aminopeptidase"/>
    <property type="match status" value="1"/>
</dbReference>
<name>A0A0C3QTL9_9AGAM</name>
<dbReference type="GO" id="GO:0005615">
    <property type="term" value="C:extracellular space"/>
    <property type="evidence" value="ECO:0007669"/>
    <property type="project" value="TreeGrafter"/>
</dbReference>
<dbReference type="Gene3D" id="1.10.390.10">
    <property type="entry name" value="Neutral Protease Domain 2"/>
    <property type="match status" value="1"/>
</dbReference>
<dbReference type="SUPFAM" id="SSF63737">
    <property type="entry name" value="Leukotriene A4 hydrolase N-terminal domain"/>
    <property type="match status" value="1"/>
</dbReference>
<dbReference type="Pfam" id="PF01433">
    <property type="entry name" value="Peptidase_M1"/>
    <property type="match status" value="1"/>
</dbReference>
<evidence type="ECO:0000256" key="9">
    <source>
        <dbReference type="PIRSR" id="PIRSR634016-3"/>
    </source>
</evidence>
<dbReference type="Pfam" id="PF17900">
    <property type="entry name" value="Peptidase_M1_N"/>
    <property type="match status" value="1"/>
</dbReference>
<keyword evidence="4 9" id="KW-0479">Metal-binding</keyword>
<protein>
    <recommendedName>
        <fullName evidence="11">Aminopeptidase</fullName>
        <ecNumber evidence="11">3.4.11.-</ecNumber>
    </recommendedName>
</protein>
<dbReference type="FunFam" id="2.60.40.1910:FF:000004">
    <property type="entry name" value="Aminopeptidase"/>
    <property type="match status" value="1"/>
</dbReference>
<dbReference type="InterPro" id="IPR042097">
    <property type="entry name" value="Aminopeptidase_N-like_N_sf"/>
</dbReference>
<dbReference type="GO" id="GO:0043171">
    <property type="term" value="P:peptide catabolic process"/>
    <property type="evidence" value="ECO:0007669"/>
    <property type="project" value="TreeGrafter"/>
</dbReference>
<dbReference type="InterPro" id="IPR045357">
    <property type="entry name" value="Aminopeptidase_N-like_N"/>
</dbReference>
<dbReference type="InterPro" id="IPR050344">
    <property type="entry name" value="Peptidase_M1_aminopeptidases"/>
</dbReference>
<proteinExistence type="inferred from homology"/>
<feature type="binding site" evidence="9">
    <location>
        <position position="354"/>
    </location>
    <ligand>
        <name>Zn(2+)</name>
        <dbReference type="ChEBI" id="CHEBI:29105"/>
        <note>catalytic</note>
    </ligand>
</feature>
<keyword evidence="6 9" id="KW-0862">Zinc</keyword>
<dbReference type="STRING" id="1051891.A0A0C3QTL9"/>
<feature type="active site" description="Proton acceptor" evidence="8">
    <location>
        <position position="355"/>
    </location>
</feature>
<dbReference type="InterPro" id="IPR014782">
    <property type="entry name" value="Peptidase_M1_dom"/>
</dbReference>
<evidence type="ECO:0000256" key="1">
    <source>
        <dbReference type="ARBA" id="ARBA00010136"/>
    </source>
</evidence>
<dbReference type="InterPro" id="IPR034016">
    <property type="entry name" value="M1_APN-typ"/>
</dbReference>
<dbReference type="PANTHER" id="PTHR11533">
    <property type="entry name" value="PROTEASE M1 ZINC METALLOPROTEASE"/>
    <property type="match status" value="1"/>
</dbReference>
<dbReference type="HOGENOM" id="CLU_003705_0_2_1"/>
<dbReference type="SUPFAM" id="SSF55486">
    <property type="entry name" value="Metalloproteases ('zincins'), catalytic domain"/>
    <property type="match status" value="1"/>
</dbReference>
<evidence type="ECO:0000313" key="16">
    <source>
        <dbReference type="Proteomes" id="UP000054248"/>
    </source>
</evidence>
<evidence type="ECO:0000256" key="10">
    <source>
        <dbReference type="PIRSR" id="PIRSR634016-4"/>
    </source>
</evidence>
<feature type="domain" description="Peptidase M1 membrane alanine aminopeptidase" evidence="12">
    <location>
        <begin position="282"/>
        <end position="500"/>
    </location>
</feature>
<dbReference type="InterPro" id="IPR024571">
    <property type="entry name" value="ERAP1-like_C_dom"/>
</dbReference>
<evidence type="ECO:0000259" key="14">
    <source>
        <dbReference type="Pfam" id="PF17900"/>
    </source>
</evidence>
<keyword evidence="3 11" id="KW-0645">Protease</keyword>
<dbReference type="Proteomes" id="UP000054248">
    <property type="component" value="Unassembled WGS sequence"/>
</dbReference>
<keyword evidence="5 11" id="KW-0378">Hydrolase</keyword>
<reference evidence="16" key="2">
    <citation type="submission" date="2015-01" db="EMBL/GenBank/DDBJ databases">
        <title>Evolutionary Origins and Diversification of the Mycorrhizal Mutualists.</title>
        <authorList>
            <consortium name="DOE Joint Genome Institute"/>
            <consortium name="Mycorrhizal Genomics Consortium"/>
            <person name="Kohler A."/>
            <person name="Kuo A."/>
            <person name="Nagy L.G."/>
            <person name="Floudas D."/>
            <person name="Copeland A."/>
            <person name="Barry K.W."/>
            <person name="Cichocki N."/>
            <person name="Veneault-Fourrey C."/>
            <person name="LaButti K."/>
            <person name="Lindquist E.A."/>
            <person name="Lipzen A."/>
            <person name="Lundell T."/>
            <person name="Morin E."/>
            <person name="Murat C."/>
            <person name="Riley R."/>
            <person name="Ohm R."/>
            <person name="Sun H."/>
            <person name="Tunlid A."/>
            <person name="Henrissat B."/>
            <person name="Grigoriev I.V."/>
            <person name="Hibbett D.S."/>
            <person name="Martin F."/>
        </authorList>
    </citation>
    <scope>NUCLEOTIDE SEQUENCE [LARGE SCALE GENOMIC DNA]</scope>
    <source>
        <strain evidence="16">MUT 4182</strain>
    </source>
</reference>
<evidence type="ECO:0000256" key="7">
    <source>
        <dbReference type="ARBA" id="ARBA00023049"/>
    </source>
</evidence>
<feature type="site" description="Transition state stabilizer" evidence="10">
    <location>
        <position position="441"/>
    </location>
</feature>
<dbReference type="GO" id="GO:0005737">
    <property type="term" value="C:cytoplasm"/>
    <property type="evidence" value="ECO:0007669"/>
    <property type="project" value="TreeGrafter"/>
</dbReference>
<dbReference type="Gene3D" id="2.60.40.1730">
    <property type="entry name" value="tricorn interacting facor f3 domain"/>
    <property type="match status" value="1"/>
</dbReference>
<comment type="cofactor">
    <cofactor evidence="9 11">
        <name>Zn(2+)</name>
        <dbReference type="ChEBI" id="CHEBI:29105"/>
    </cofactor>
    <text evidence="9 11">Binds 1 zinc ion per subunit.</text>
</comment>
<reference evidence="15 16" key="1">
    <citation type="submission" date="2014-04" db="EMBL/GenBank/DDBJ databases">
        <authorList>
            <consortium name="DOE Joint Genome Institute"/>
            <person name="Kuo A."/>
            <person name="Girlanda M."/>
            <person name="Perotto S."/>
            <person name="Kohler A."/>
            <person name="Nagy L.G."/>
            <person name="Floudas D."/>
            <person name="Copeland A."/>
            <person name="Barry K.W."/>
            <person name="Cichocki N."/>
            <person name="Veneault-Fourrey C."/>
            <person name="LaButti K."/>
            <person name="Lindquist E.A."/>
            <person name="Lipzen A."/>
            <person name="Lundell T."/>
            <person name="Morin E."/>
            <person name="Murat C."/>
            <person name="Sun H."/>
            <person name="Tunlid A."/>
            <person name="Henrissat B."/>
            <person name="Grigoriev I.V."/>
            <person name="Hibbett D.S."/>
            <person name="Martin F."/>
            <person name="Nordberg H.P."/>
            <person name="Cantor M.N."/>
            <person name="Hua S.X."/>
        </authorList>
    </citation>
    <scope>NUCLEOTIDE SEQUENCE [LARGE SCALE GENOMIC DNA]</scope>
    <source>
        <strain evidence="15 16">MUT 4182</strain>
    </source>
</reference>
<dbReference type="Gene3D" id="2.60.40.1910">
    <property type="match status" value="1"/>
</dbReference>
<feature type="domain" description="ERAP1-like C-terminal" evidence="13">
    <location>
        <begin position="578"/>
        <end position="896"/>
    </location>
</feature>
<dbReference type="GO" id="GO:0006508">
    <property type="term" value="P:proteolysis"/>
    <property type="evidence" value="ECO:0007669"/>
    <property type="project" value="UniProtKB-KW"/>
</dbReference>
<sequence>MSTSTSGPKSDANFRLPTNVKATHYDLTFKTDLEDLTFKGYGVIHLDIVEETKEIIFNASSDLSIGDVSIHSEALKTEQVQSASEVKIQKDEERVTVLFTHALPKGSKAKLHLGWDAKLTGSMTGYYYSSTEHEGKKRYYTLTQFEPTAARRAFPSWDEPLLKATYDVTMISRADTVNLSNMPVTSEKPFVDAASSSESDGKNLGKLAKMFSLKSEGTTGDAAGKGWKITRFERTPLMSTYLLCFANGHFEYLESSYTSPISGRKIPLRIYTTPDIIHQAQFSLDVKSKVMPIYEQVFQIEYPLPKLDTLVAHDFDAGAMENWGLITGRTSAFLLDPKKSDLAAKKRVATVTSHECAHLWFGDLVTMAWWDNLWLNEGFATLMGEVIIIDKVFPEWKVDSEFIDVHLARALDLDAVRSSHPIEVPVPDANQINQIFDALSYSKAGSVLRMLSNYVGEETFLRGVSIYLSKHLYGNSVTKDLWKGIGEASGLDIPKMLDNWILKIGYPVVTVKENNDSVTVRQDRFLSTGDPTDKENETLWQIPLNVKTADASGKVSTDRSIVLSEREATIPLDTSKPFKLNAQTTGVYRVAYTPERLKKIGEEAAKENSVFSLEDRMGLVSDALILAKAGISQTSAALDLIKSLKSEKEYLVWSAIDSQLGKLTKILWEQPEEVRDDFNAFRRSLMRPLVDKLGYEYSPDDSADTIQLRTLAIAAAAGAKDPDVIAQLASRFKHFQETGDDSKIPADLLRTTFINAVRNGGRAEYETIKKVYKNPPTPSAKISAMLAMTASKDKEIIEETLKFVLTDVQIQDTMYFFSGAAANRESRRRIGEFFKENYDTITKMFEGNFSLSYLVKFSFQELTTEKDADAVEAWFKDKDVSKFNLALAQSLDTIRANAKWLQRSKDDVADWLKKSKL</sequence>
<evidence type="ECO:0000313" key="15">
    <source>
        <dbReference type="EMBL" id="KIO32561.1"/>
    </source>
</evidence>
<feature type="binding site" evidence="9">
    <location>
        <position position="377"/>
    </location>
    <ligand>
        <name>Zn(2+)</name>
        <dbReference type="ChEBI" id="CHEBI:29105"/>
        <note>catalytic</note>
    </ligand>
</feature>
<dbReference type="GO" id="GO:0042277">
    <property type="term" value="F:peptide binding"/>
    <property type="evidence" value="ECO:0007669"/>
    <property type="project" value="TreeGrafter"/>
</dbReference>
<dbReference type="GO" id="GO:0008270">
    <property type="term" value="F:zinc ion binding"/>
    <property type="evidence" value="ECO:0007669"/>
    <property type="project" value="UniProtKB-UniRule"/>
</dbReference>
<dbReference type="Pfam" id="PF11838">
    <property type="entry name" value="ERAP1_C"/>
    <property type="match status" value="1"/>
</dbReference>
<dbReference type="Gene3D" id="1.25.50.20">
    <property type="match status" value="1"/>
</dbReference>
<evidence type="ECO:0000256" key="8">
    <source>
        <dbReference type="PIRSR" id="PIRSR634016-1"/>
    </source>
</evidence>
<dbReference type="InterPro" id="IPR027268">
    <property type="entry name" value="Peptidase_M4/M1_CTD_sf"/>
</dbReference>
<dbReference type="EMBL" id="KN822954">
    <property type="protein sequence ID" value="KIO32561.1"/>
    <property type="molecule type" value="Genomic_DNA"/>
</dbReference>
<dbReference type="GO" id="GO:0070006">
    <property type="term" value="F:metalloaminopeptidase activity"/>
    <property type="evidence" value="ECO:0007669"/>
    <property type="project" value="TreeGrafter"/>
</dbReference>
<dbReference type="CDD" id="cd09601">
    <property type="entry name" value="M1_APN-Q_like"/>
    <property type="match status" value="1"/>
</dbReference>
<dbReference type="GO" id="GO:0016020">
    <property type="term" value="C:membrane"/>
    <property type="evidence" value="ECO:0007669"/>
    <property type="project" value="TreeGrafter"/>
</dbReference>
<evidence type="ECO:0000259" key="13">
    <source>
        <dbReference type="Pfam" id="PF11838"/>
    </source>
</evidence>
<keyword evidence="7 11" id="KW-0482">Metalloprotease</keyword>
<keyword evidence="16" id="KW-1185">Reference proteome</keyword>
<dbReference type="FunFam" id="1.25.50.20:FF:000002">
    <property type="entry name" value="Aminopeptidase"/>
    <property type="match status" value="1"/>
</dbReference>
<comment type="similarity">
    <text evidence="1 11">Belongs to the peptidase M1 family.</text>
</comment>
<gene>
    <name evidence="15" type="ORF">M407DRAFT_213745</name>
</gene>
<evidence type="ECO:0000256" key="4">
    <source>
        <dbReference type="ARBA" id="ARBA00022723"/>
    </source>
</evidence>
<accession>A0A0C3QTL9</accession>
<evidence type="ECO:0000256" key="3">
    <source>
        <dbReference type="ARBA" id="ARBA00022670"/>
    </source>
</evidence>